<proteinExistence type="predicted"/>
<dbReference type="STRING" id="58114.SAMN05216270_10830"/>
<dbReference type="InterPro" id="IPR009057">
    <property type="entry name" value="Homeodomain-like_sf"/>
</dbReference>
<dbReference type="EMBL" id="FNAD01000008">
    <property type="protein sequence ID" value="SDD83167.1"/>
    <property type="molecule type" value="Genomic_DNA"/>
</dbReference>
<evidence type="ECO:0000259" key="5">
    <source>
        <dbReference type="PROSITE" id="PS50977"/>
    </source>
</evidence>
<keyword evidence="2 4" id="KW-0238">DNA-binding</keyword>
<dbReference type="PROSITE" id="PS50977">
    <property type="entry name" value="HTH_TETR_2"/>
    <property type="match status" value="1"/>
</dbReference>
<accession>A0A1G6Y0C3</accession>
<dbReference type="PANTHER" id="PTHR30055:SF234">
    <property type="entry name" value="HTH-TYPE TRANSCRIPTIONAL REGULATOR BETI"/>
    <property type="match status" value="1"/>
</dbReference>
<keyword evidence="1" id="KW-0805">Transcription regulation</keyword>
<evidence type="ECO:0000256" key="1">
    <source>
        <dbReference type="ARBA" id="ARBA00023015"/>
    </source>
</evidence>
<protein>
    <submittedName>
        <fullName evidence="6">Transcriptional regulator, TetR family</fullName>
    </submittedName>
</protein>
<feature type="domain" description="HTH tetR-type" evidence="5">
    <location>
        <begin position="16"/>
        <end position="77"/>
    </location>
</feature>
<name>A0A1G6Y0C3_9ACTN</name>
<dbReference type="GO" id="GO:0000976">
    <property type="term" value="F:transcription cis-regulatory region binding"/>
    <property type="evidence" value="ECO:0007669"/>
    <property type="project" value="TreeGrafter"/>
</dbReference>
<evidence type="ECO:0000313" key="6">
    <source>
        <dbReference type="EMBL" id="SDD83167.1"/>
    </source>
</evidence>
<feature type="DNA-binding region" description="H-T-H motif" evidence="4">
    <location>
        <begin position="40"/>
        <end position="59"/>
    </location>
</feature>
<dbReference type="InterPro" id="IPR041483">
    <property type="entry name" value="TetR_C_34"/>
</dbReference>
<dbReference type="SUPFAM" id="SSF46689">
    <property type="entry name" value="Homeodomain-like"/>
    <property type="match status" value="1"/>
</dbReference>
<dbReference type="Proteomes" id="UP000198949">
    <property type="component" value="Unassembled WGS sequence"/>
</dbReference>
<dbReference type="Pfam" id="PF17929">
    <property type="entry name" value="TetR_C_34"/>
    <property type="match status" value="1"/>
</dbReference>
<organism evidence="6 7">
    <name type="scientific">Glycomyces harbinensis</name>
    <dbReference type="NCBI Taxonomy" id="58114"/>
    <lineage>
        <taxon>Bacteria</taxon>
        <taxon>Bacillati</taxon>
        <taxon>Actinomycetota</taxon>
        <taxon>Actinomycetes</taxon>
        <taxon>Glycomycetales</taxon>
        <taxon>Glycomycetaceae</taxon>
        <taxon>Glycomyces</taxon>
    </lineage>
</organism>
<sequence length="226" mass="24413">MMGDTFARARSAEQRAARRAAILATARQMLAGGGRIADLSLNELARQVGLAKSNVLRYFESREAVLLELLSVECGAWLDDFEAALAAADAPAGVERFADAFARTLETRPVLTELMANAGTVLERNVSTDAVAEYKRRSFSQIARLAAILDGEVGVLPEPGRTACVASMHIIVGGAWSATRPYPAVAAVYERHPELAYARVDFRVVVRELVAVTITGMRTRPISLEP</sequence>
<dbReference type="InterPro" id="IPR001647">
    <property type="entry name" value="HTH_TetR"/>
</dbReference>
<evidence type="ECO:0000256" key="3">
    <source>
        <dbReference type="ARBA" id="ARBA00023163"/>
    </source>
</evidence>
<evidence type="ECO:0000256" key="4">
    <source>
        <dbReference type="PROSITE-ProRule" id="PRU00335"/>
    </source>
</evidence>
<keyword evidence="7" id="KW-1185">Reference proteome</keyword>
<evidence type="ECO:0000313" key="7">
    <source>
        <dbReference type="Proteomes" id="UP000198949"/>
    </source>
</evidence>
<keyword evidence="3" id="KW-0804">Transcription</keyword>
<dbReference type="InterPro" id="IPR050109">
    <property type="entry name" value="HTH-type_TetR-like_transc_reg"/>
</dbReference>
<dbReference type="PANTHER" id="PTHR30055">
    <property type="entry name" value="HTH-TYPE TRANSCRIPTIONAL REGULATOR RUTR"/>
    <property type="match status" value="1"/>
</dbReference>
<dbReference type="AlphaFoldDB" id="A0A1G6Y0C3"/>
<dbReference type="Gene3D" id="1.10.357.10">
    <property type="entry name" value="Tetracycline Repressor, domain 2"/>
    <property type="match status" value="1"/>
</dbReference>
<gene>
    <name evidence="6" type="ORF">SAMN05216270_10830</name>
</gene>
<evidence type="ECO:0000256" key="2">
    <source>
        <dbReference type="ARBA" id="ARBA00023125"/>
    </source>
</evidence>
<dbReference type="GO" id="GO:0003700">
    <property type="term" value="F:DNA-binding transcription factor activity"/>
    <property type="evidence" value="ECO:0007669"/>
    <property type="project" value="TreeGrafter"/>
</dbReference>
<dbReference type="Pfam" id="PF00440">
    <property type="entry name" value="TetR_N"/>
    <property type="match status" value="1"/>
</dbReference>
<reference evidence="7" key="1">
    <citation type="submission" date="2016-10" db="EMBL/GenBank/DDBJ databases">
        <authorList>
            <person name="Varghese N."/>
            <person name="Submissions S."/>
        </authorList>
    </citation>
    <scope>NUCLEOTIDE SEQUENCE [LARGE SCALE GENOMIC DNA]</scope>
    <source>
        <strain evidence="7">CGMCC 4.3516</strain>
    </source>
</reference>